<dbReference type="Pfam" id="PF05526">
    <property type="entry name" value="R_equi_Vir"/>
    <property type="match status" value="1"/>
</dbReference>
<dbReference type="InterPro" id="IPR038625">
    <property type="entry name" value="R_equi_Vir_sf"/>
</dbReference>
<dbReference type="AlphaFoldDB" id="A0A6C0JSP2"/>
<reference evidence="1" key="1">
    <citation type="journal article" date="2020" name="Nature">
        <title>Giant virus diversity and host interactions through global metagenomics.</title>
        <authorList>
            <person name="Schulz F."/>
            <person name="Roux S."/>
            <person name="Paez-Espino D."/>
            <person name="Jungbluth S."/>
            <person name="Walsh D.A."/>
            <person name="Denef V.J."/>
            <person name="McMahon K.D."/>
            <person name="Konstantinidis K.T."/>
            <person name="Eloe-Fadrosh E.A."/>
            <person name="Kyrpides N.C."/>
            <person name="Woyke T."/>
        </authorList>
    </citation>
    <scope>NUCLEOTIDE SEQUENCE</scope>
    <source>
        <strain evidence="1">GVMAG-S-1041349-163</strain>
    </source>
</reference>
<evidence type="ECO:0000313" key="1">
    <source>
        <dbReference type="EMBL" id="QHU07720.1"/>
    </source>
</evidence>
<dbReference type="EMBL" id="MN740686">
    <property type="protein sequence ID" value="QHU07720.1"/>
    <property type="molecule type" value="Genomic_DNA"/>
</dbReference>
<protein>
    <submittedName>
        <fullName evidence="1">Uncharacterized protein</fullName>
    </submittedName>
</protein>
<dbReference type="InterPro" id="IPR008810">
    <property type="entry name" value="R_equi_Vir"/>
</dbReference>
<sequence>MSNSYKEQITNDFNKAMKRKLKKNESNMLKKNMNLYFSNTINESSYPGTGSVASFIFYLRFNLDCNGKTFKGDGGGFSSPGGGILIGDVYTNNFEKMVLETDRFEFNCTPVYTSLLFFNDESNLLGHFQSGSVSTVLGIGAGSGKWV</sequence>
<proteinExistence type="predicted"/>
<organism evidence="1">
    <name type="scientific">viral metagenome</name>
    <dbReference type="NCBI Taxonomy" id="1070528"/>
    <lineage>
        <taxon>unclassified sequences</taxon>
        <taxon>metagenomes</taxon>
        <taxon>organismal metagenomes</taxon>
    </lineage>
</organism>
<dbReference type="Gene3D" id="2.40.128.480">
    <property type="entry name" value="Rhodococcus equi virulence-associated protein"/>
    <property type="match status" value="1"/>
</dbReference>
<accession>A0A6C0JSP2</accession>
<name>A0A6C0JSP2_9ZZZZ</name>